<dbReference type="Pfam" id="PF24320">
    <property type="entry name" value="DUF7492"/>
    <property type="match status" value="2"/>
</dbReference>
<feature type="signal peptide" evidence="2">
    <location>
        <begin position="1"/>
        <end position="28"/>
    </location>
</feature>
<evidence type="ECO:0000313" key="4">
    <source>
        <dbReference type="EMBL" id="KAG0324339.1"/>
    </source>
</evidence>
<dbReference type="InterPro" id="IPR055915">
    <property type="entry name" value="DUF7492"/>
</dbReference>
<proteinExistence type="predicted"/>
<dbReference type="Proteomes" id="UP000738325">
    <property type="component" value="Unassembled WGS sequence"/>
</dbReference>
<dbReference type="AlphaFoldDB" id="A0A9P6RNB1"/>
<keyword evidence="2" id="KW-0732">Signal</keyword>
<feature type="domain" description="DUF7492" evidence="3">
    <location>
        <begin position="26"/>
        <end position="126"/>
    </location>
</feature>
<keyword evidence="5" id="KW-1185">Reference proteome</keyword>
<feature type="region of interest" description="Disordered" evidence="1">
    <location>
        <begin position="216"/>
        <end position="243"/>
    </location>
</feature>
<comment type="caution">
    <text evidence="4">The sequence shown here is derived from an EMBL/GenBank/DDBJ whole genome shotgun (WGS) entry which is preliminary data.</text>
</comment>
<accession>A0A9P6RNB1</accession>
<name>A0A9P6RNB1_9FUNG</name>
<evidence type="ECO:0000256" key="2">
    <source>
        <dbReference type="SAM" id="SignalP"/>
    </source>
</evidence>
<evidence type="ECO:0000256" key="1">
    <source>
        <dbReference type="SAM" id="MobiDB-lite"/>
    </source>
</evidence>
<feature type="compositionally biased region" description="Low complexity" evidence="1">
    <location>
        <begin position="218"/>
        <end position="243"/>
    </location>
</feature>
<feature type="domain" description="DUF7492" evidence="3">
    <location>
        <begin position="156"/>
        <end position="231"/>
    </location>
</feature>
<dbReference type="OrthoDB" id="64281at2759"/>
<organism evidence="4 5">
    <name type="scientific">Dissophora globulifera</name>
    <dbReference type="NCBI Taxonomy" id="979702"/>
    <lineage>
        <taxon>Eukaryota</taxon>
        <taxon>Fungi</taxon>
        <taxon>Fungi incertae sedis</taxon>
        <taxon>Mucoromycota</taxon>
        <taxon>Mortierellomycotina</taxon>
        <taxon>Mortierellomycetes</taxon>
        <taxon>Mortierellales</taxon>
        <taxon>Mortierellaceae</taxon>
        <taxon>Dissophora</taxon>
    </lineage>
</organism>
<dbReference type="PANTHER" id="PTHR35559">
    <property type="entry name" value="CHITIN-BINDING TYPE-4 DOMAIN-CONTAINING PROTEIN"/>
    <property type="match status" value="1"/>
</dbReference>
<protein>
    <recommendedName>
        <fullName evidence="3">DUF7492 domain-containing protein</fullName>
    </recommendedName>
</protein>
<reference evidence="4" key="1">
    <citation type="journal article" date="2020" name="Fungal Divers.">
        <title>Resolving the Mortierellaceae phylogeny through synthesis of multi-gene phylogenetics and phylogenomics.</title>
        <authorList>
            <person name="Vandepol N."/>
            <person name="Liber J."/>
            <person name="Desiro A."/>
            <person name="Na H."/>
            <person name="Kennedy M."/>
            <person name="Barry K."/>
            <person name="Grigoriev I.V."/>
            <person name="Miller A.N."/>
            <person name="O'Donnell K."/>
            <person name="Stajich J.E."/>
            <person name="Bonito G."/>
        </authorList>
    </citation>
    <scope>NUCLEOTIDE SEQUENCE</scope>
    <source>
        <strain evidence="4">REB-010B</strain>
    </source>
</reference>
<feature type="chain" id="PRO_5040386285" description="DUF7492 domain-containing protein" evidence="2">
    <location>
        <begin position="29"/>
        <end position="243"/>
    </location>
</feature>
<evidence type="ECO:0000313" key="5">
    <source>
        <dbReference type="Proteomes" id="UP000738325"/>
    </source>
</evidence>
<evidence type="ECO:0000259" key="3">
    <source>
        <dbReference type="Pfam" id="PF24320"/>
    </source>
</evidence>
<dbReference type="PANTHER" id="PTHR35559:SF1">
    <property type="entry name" value="CHITIN-BINDING TYPE-4 DOMAIN-CONTAINING PROTEIN"/>
    <property type="match status" value="1"/>
</dbReference>
<sequence length="243" mass="26558">MHRPTASPSSMATLLSVLVLLGLSLVQAHSWVDCTNMLPNGKCAGFPIGYPTRANPDINTLYTYLVSGRPPTAAVCQPGRQDIFPGKNPASLPPASITAGETLHLTWEANGHMNHVTKPSDKRTKASVYWTGVPNKLLHTRSELTSKHLLKTMDFATPQVCDDPANPNTVCHGYVKVPKGTPAGKYQMVWWWRFDQNPVGEEYSTCFEVDVKAPKPVKPTATKSVKPTTKSAKPTATKAPKRR</sequence>
<dbReference type="EMBL" id="JAAAIP010000153">
    <property type="protein sequence ID" value="KAG0324339.1"/>
    <property type="molecule type" value="Genomic_DNA"/>
</dbReference>
<gene>
    <name evidence="4" type="ORF">BGZ99_001953</name>
</gene>